<dbReference type="InterPro" id="IPR006615">
    <property type="entry name" value="Pept_C19_DUSP"/>
</dbReference>
<feature type="region of interest" description="Disordered" evidence="8">
    <location>
        <begin position="1038"/>
        <end position="1072"/>
    </location>
</feature>
<dbReference type="PROSITE" id="PS00972">
    <property type="entry name" value="USP_1"/>
    <property type="match status" value="1"/>
</dbReference>
<proteinExistence type="inferred from homology"/>
<dbReference type="Proteomes" id="UP000660262">
    <property type="component" value="Unassembled WGS sequence"/>
</dbReference>
<dbReference type="InterPro" id="IPR018200">
    <property type="entry name" value="USP_CS"/>
</dbReference>
<dbReference type="GO" id="GO:0004843">
    <property type="term" value="F:cysteine-type deubiquitinase activity"/>
    <property type="evidence" value="ECO:0007669"/>
    <property type="project" value="UniProtKB-EC"/>
</dbReference>
<feature type="compositionally biased region" description="Low complexity" evidence="8">
    <location>
        <begin position="30"/>
        <end position="43"/>
    </location>
</feature>
<evidence type="ECO:0000256" key="7">
    <source>
        <dbReference type="ARBA" id="ARBA00022807"/>
    </source>
</evidence>
<feature type="compositionally biased region" description="Low complexity" evidence="8">
    <location>
        <begin position="150"/>
        <end position="159"/>
    </location>
</feature>
<feature type="compositionally biased region" description="Basic and acidic residues" evidence="8">
    <location>
        <begin position="139"/>
        <end position="149"/>
    </location>
</feature>
<evidence type="ECO:0000256" key="2">
    <source>
        <dbReference type="ARBA" id="ARBA00009085"/>
    </source>
</evidence>
<feature type="compositionally biased region" description="Low complexity" evidence="8">
    <location>
        <begin position="386"/>
        <end position="405"/>
    </location>
</feature>
<gene>
    <name evidence="11" type="ORF">PPROV_000376400</name>
</gene>
<evidence type="ECO:0000256" key="8">
    <source>
        <dbReference type="SAM" id="MobiDB-lite"/>
    </source>
</evidence>
<feature type="region of interest" description="Disordered" evidence="8">
    <location>
        <begin position="366"/>
        <end position="409"/>
    </location>
</feature>
<dbReference type="Pfam" id="PF00443">
    <property type="entry name" value="UCH"/>
    <property type="match status" value="1"/>
</dbReference>
<feature type="compositionally biased region" description="Polar residues" evidence="8">
    <location>
        <begin position="98"/>
        <end position="108"/>
    </location>
</feature>
<accession>A0A830HE92</accession>
<evidence type="ECO:0000256" key="4">
    <source>
        <dbReference type="ARBA" id="ARBA00022670"/>
    </source>
</evidence>
<feature type="domain" description="USP" evidence="9">
    <location>
        <begin position="437"/>
        <end position="1230"/>
    </location>
</feature>
<dbReference type="PANTHER" id="PTHR21646:SF24">
    <property type="entry name" value="UBIQUITIN CARBOXYL-TERMINAL HYDROLASE"/>
    <property type="match status" value="1"/>
</dbReference>
<feature type="region of interest" description="Disordered" evidence="8">
    <location>
        <begin position="98"/>
        <end position="161"/>
    </location>
</feature>
<dbReference type="Pfam" id="PF06337">
    <property type="entry name" value="DUSP"/>
    <property type="match status" value="1"/>
</dbReference>
<keyword evidence="5" id="KW-0833">Ubl conjugation pathway</keyword>
<keyword evidence="6" id="KW-0378">Hydrolase</keyword>
<dbReference type="EMBL" id="BNJQ01000009">
    <property type="protein sequence ID" value="GHP05012.1"/>
    <property type="molecule type" value="Genomic_DNA"/>
</dbReference>
<dbReference type="InterPro" id="IPR038765">
    <property type="entry name" value="Papain-like_cys_pep_sf"/>
</dbReference>
<dbReference type="AlphaFoldDB" id="A0A830HE92"/>
<reference evidence="11" key="1">
    <citation type="submission" date="2020-10" db="EMBL/GenBank/DDBJ databases">
        <title>Unveiling of a novel bifunctional photoreceptor, Dualchrome1, isolated from a cosmopolitan green alga.</title>
        <authorList>
            <person name="Suzuki S."/>
            <person name="Kawachi M."/>
        </authorList>
    </citation>
    <scope>NUCLEOTIDE SEQUENCE</scope>
    <source>
        <strain evidence="11">NIES 2893</strain>
    </source>
</reference>
<keyword evidence="12" id="KW-1185">Reference proteome</keyword>
<feature type="region of interest" description="Disordered" evidence="8">
    <location>
        <begin position="966"/>
        <end position="996"/>
    </location>
</feature>
<evidence type="ECO:0000259" key="9">
    <source>
        <dbReference type="PROSITE" id="PS50235"/>
    </source>
</evidence>
<feature type="compositionally biased region" description="Basic and acidic residues" evidence="8">
    <location>
        <begin position="1047"/>
        <end position="1059"/>
    </location>
</feature>
<feature type="compositionally biased region" description="Low complexity" evidence="8">
    <location>
        <begin position="1061"/>
        <end position="1072"/>
    </location>
</feature>
<evidence type="ECO:0000256" key="5">
    <source>
        <dbReference type="ARBA" id="ARBA00022786"/>
    </source>
</evidence>
<dbReference type="SMART" id="SM00695">
    <property type="entry name" value="DUSP"/>
    <property type="match status" value="1"/>
</dbReference>
<dbReference type="GO" id="GO:0006508">
    <property type="term" value="P:proteolysis"/>
    <property type="evidence" value="ECO:0007669"/>
    <property type="project" value="UniProtKB-KW"/>
</dbReference>
<feature type="domain" description="DUSP" evidence="10">
    <location>
        <begin position="141"/>
        <end position="250"/>
    </location>
</feature>
<dbReference type="InterPro" id="IPR028889">
    <property type="entry name" value="USP"/>
</dbReference>
<comment type="similarity">
    <text evidence="2">Belongs to the peptidase C19 family.</text>
</comment>
<dbReference type="SUPFAM" id="SSF143791">
    <property type="entry name" value="DUSP-like"/>
    <property type="match status" value="1"/>
</dbReference>
<name>A0A830HE92_9CHLO</name>
<dbReference type="InterPro" id="IPR035927">
    <property type="entry name" value="DUSP-like_sf"/>
</dbReference>
<evidence type="ECO:0000259" key="10">
    <source>
        <dbReference type="PROSITE" id="PS51283"/>
    </source>
</evidence>
<evidence type="ECO:0000256" key="3">
    <source>
        <dbReference type="ARBA" id="ARBA00012759"/>
    </source>
</evidence>
<dbReference type="OrthoDB" id="292964at2759"/>
<evidence type="ECO:0000313" key="11">
    <source>
        <dbReference type="EMBL" id="GHP05012.1"/>
    </source>
</evidence>
<feature type="compositionally biased region" description="Acidic residues" evidence="8">
    <location>
        <begin position="974"/>
        <end position="996"/>
    </location>
</feature>
<dbReference type="Gene3D" id="3.30.2230.10">
    <property type="entry name" value="DUSP-like"/>
    <property type="match status" value="1"/>
</dbReference>
<dbReference type="InterPro" id="IPR050185">
    <property type="entry name" value="Ub_carboxyl-term_hydrolase"/>
</dbReference>
<dbReference type="PROSITE" id="PS50235">
    <property type="entry name" value="USP_3"/>
    <property type="match status" value="1"/>
</dbReference>
<keyword evidence="4" id="KW-0645">Protease</keyword>
<dbReference type="InterPro" id="IPR001394">
    <property type="entry name" value="Peptidase_C19_UCH"/>
</dbReference>
<dbReference type="EC" id="3.4.19.12" evidence="3"/>
<comment type="catalytic activity">
    <reaction evidence="1">
        <text>Thiol-dependent hydrolysis of ester, thioester, amide, peptide and isopeptide bonds formed by the C-terminal Gly of ubiquitin (a 76-residue protein attached to proteins as an intracellular targeting signal).</text>
        <dbReference type="EC" id="3.4.19.12"/>
    </reaction>
</comment>
<comment type="caution">
    <text evidence="11">The sequence shown here is derived from an EMBL/GenBank/DDBJ whole genome shotgun (WGS) entry which is preliminary data.</text>
</comment>
<evidence type="ECO:0000313" key="12">
    <source>
        <dbReference type="Proteomes" id="UP000660262"/>
    </source>
</evidence>
<organism evidence="11 12">
    <name type="scientific">Pycnococcus provasolii</name>
    <dbReference type="NCBI Taxonomy" id="41880"/>
    <lineage>
        <taxon>Eukaryota</taxon>
        <taxon>Viridiplantae</taxon>
        <taxon>Chlorophyta</taxon>
        <taxon>Pseudoscourfieldiophyceae</taxon>
        <taxon>Pseudoscourfieldiales</taxon>
        <taxon>Pycnococcaceae</taxon>
        <taxon>Pycnococcus</taxon>
    </lineage>
</organism>
<dbReference type="PROSITE" id="PS51283">
    <property type="entry name" value="DUSP"/>
    <property type="match status" value="1"/>
</dbReference>
<feature type="region of interest" description="Disordered" evidence="8">
    <location>
        <begin position="27"/>
        <end position="59"/>
    </location>
</feature>
<evidence type="ECO:0000256" key="1">
    <source>
        <dbReference type="ARBA" id="ARBA00000707"/>
    </source>
</evidence>
<sequence length="1251" mass="132223">MPPPYGGALSNGLPPSTVVSTVPLLAHNLSGESSSPPSGSVPTGPGGSAGSKFLSSSPPMIVENDVRRPLPLPSASLNENVGGSHRISLNVSASNLSKLMGNGNQKQGGDSDDNAHVAGTGTDKTTAAPPALVPQDNADTQKREMERRAASAATPTTSSNLNPGDVRFLIATQWFNLWRAYANGESKTSPPIDIDQASLLESASADDPYEEPVLRPGLRADEDYVLLTKPQWEYIARIYSSNVALQRVVVDGKPAPFVEVYPLSLLVTYNNDQPHEFRVSRSERVADVARKVAGDLAIHLDGRAPILTVAGSAQQLVPNRTLGEQDVADGAPLVLSLPNTALQTPTTPLHRNSKSTPSILLAAAAAEADGDDDDNAATTPPSVGRAAAAAQTSPSTPAAGSSYSPLKSTSLMPRVASASTIGEDMTYDSPSGKPGLVGLQNIGNTCFMNSALQCVAHTPSLMTYFHDRKHLEELNRDNPLGMGGELAESFGRLVQTLWRPKLASLCPRSFKEKIGRFAPRFLGYQQQDSQEFLAFLLDGLHEDLNRVKSKPYTEVKDSDGRPDSVVCAEHWDLHRRRNDSVVVDAFQGQYRSELTCPRCGYQSVTFDPFMYLTVPMPTPETQRFAEVLLCDSIFGRHRIQRLRPLSLGKNGKVGELRQGVLHMAKRAVLAGEVAAASAAPAAPAAAAIPHAEELLSEHLLFAELSGGRIARILEDDGERVPEHKPSASTTGTPAECIVCYRLPSAAAAKAARALLSKSDASAMKVEEGDDREGLPGIELALVHHRRRARRSMLSISSETSFALFGVPQLVVASPVTFQPGDKVELLDNVSAEKLAAKVTGLPLRHAASAGLARALAPYSNEDSDGTSDAPFELARCDAKGLGTHSLDDSGSDGSRSASGGLVETAGDLLSSAFGCAGRPSAVPEPSTSTPVASPAIVGWQCGGGEVAEAPASPTAAAAAAAAAASNEAAASAPSEEDATMTEPGDDDGDDDTELLDDAGTRLIPGLAAFGCASPMLLALTWSASLAGEAPAPLPSMPKGAFDASAIDDAHAPPDSEARIDSTSGGSKSPTSSLGLGDCMELLSRPEQLEEGEEWYCKRCKEHITAYKKLDLYELPEVLVIHLKRFSSTGRFWRDKLDTKCNFPLRGLNLRRHLFVNASPRNDATKAPVYDLFAVSNHYGGMGGGHYTAYATLGGDDEWHTFDDSHVTAIGDAPEKKVVSPAAYVLFYARRQGPNDPNVVGGKSAAAMETDD</sequence>
<protein>
    <recommendedName>
        <fullName evidence="3">ubiquitinyl hydrolase 1</fullName>
        <ecNumber evidence="3">3.4.19.12</ecNumber>
    </recommendedName>
</protein>
<keyword evidence="7" id="KW-0788">Thiol protease</keyword>
<dbReference type="SUPFAM" id="SSF54001">
    <property type="entry name" value="Cysteine proteinases"/>
    <property type="match status" value="1"/>
</dbReference>
<dbReference type="PANTHER" id="PTHR21646">
    <property type="entry name" value="UBIQUITIN CARBOXYL-TERMINAL HYDROLASE"/>
    <property type="match status" value="1"/>
</dbReference>
<dbReference type="Gene3D" id="3.90.70.10">
    <property type="entry name" value="Cysteine proteinases"/>
    <property type="match status" value="2"/>
</dbReference>
<dbReference type="GO" id="GO:0016579">
    <property type="term" value="P:protein deubiquitination"/>
    <property type="evidence" value="ECO:0007669"/>
    <property type="project" value="InterPro"/>
</dbReference>
<dbReference type="PROSITE" id="PS00973">
    <property type="entry name" value="USP_2"/>
    <property type="match status" value="1"/>
</dbReference>
<evidence type="ECO:0000256" key="6">
    <source>
        <dbReference type="ARBA" id="ARBA00022801"/>
    </source>
</evidence>